<feature type="binding site" evidence="5 10">
    <location>
        <position position="250"/>
    </location>
    <ligand>
        <name>Zn(2+)</name>
        <dbReference type="ChEBI" id="CHEBI:29105"/>
    </ligand>
</feature>
<evidence type="ECO:0000256" key="3">
    <source>
        <dbReference type="ARBA" id="ARBA00022833"/>
    </source>
</evidence>
<evidence type="ECO:0000256" key="11">
    <source>
        <dbReference type="RuleBase" id="RU004175"/>
    </source>
</evidence>
<feature type="active site" description="Proton acceptor" evidence="5 7">
    <location>
        <position position="319"/>
    </location>
</feature>
<dbReference type="Gene3D" id="1.20.5.1300">
    <property type="match status" value="1"/>
</dbReference>
<name>A0A6N3B7K7_CLOSY</name>
<feature type="binding site" evidence="5 10">
    <location>
        <position position="253"/>
    </location>
    <ligand>
        <name>Zn(2+)</name>
        <dbReference type="ChEBI" id="CHEBI:29105"/>
    </ligand>
</feature>
<evidence type="ECO:0000256" key="6">
    <source>
        <dbReference type="PIRNR" id="PIRNR000099"/>
    </source>
</evidence>
<feature type="binding site" evidence="5 9">
    <location>
        <position position="319"/>
    </location>
    <ligand>
        <name>substrate</name>
    </ligand>
</feature>
<feature type="binding site" evidence="5 9">
    <location>
        <position position="352"/>
    </location>
    <ligand>
        <name>substrate</name>
    </ligand>
</feature>
<comment type="pathway">
    <text evidence="5">Amino-acid biosynthesis; L-histidine biosynthesis; L-histidine from 5-phospho-alpha-D-ribose 1-diphosphate: step 9/9.</text>
</comment>
<sequence length="420" mass="44960">MRMYKEAARKTYERSQEVTELVGSIIENVKLRGDQELLELTKKFDGIDMDTVRVGREEIEKAYSLVSGETIEAIKNAAAQIRFFAGKQLECMTPLTTASPVAGVTLGHRLIPVETVGAYVPAGRYPLPSTALMLAIPAKVAGVKRVVACSPASKGYGTIHPAVLVAMDIAGIDEIYCTGGAQAIAAMAYGTETVKKVDLIAGPGNKFVTEAKRQVLGIVGIDSLAGPSEVLVIADELANPQYTAIDLLAQSEHDPNARATLVTTSEDFAGKVMECLYQFAGELSTGETARKSWEDNGTVIIAGSLDEAIAISDDVAPEHLEVHTHNSDAVAARLRNFGSLFIGEYTPVAFGDYCSGTNHTLPTMATAKYSNGVWVGTFLKTSFTQHISREGCLNLSRTCVQLAGEEGLFAHQKSVLVRVE</sequence>
<feature type="binding site" evidence="5 9">
    <location>
        <position position="411"/>
    </location>
    <ligand>
        <name>substrate</name>
    </ligand>
</feature>
<gene>
    <name evidence="12" type="primary">hisD_1</name>
    <name evidence="5" type="synonym">hisD</name>
    <name evidence="12" type="ORF">CSLFYP84_01016</name>
</gene>
<feature type="binding site" evidence="5 8">
    <location>
        <position position="205"/>
    </location>
    <ligand>
        <name>NAD(+)</name>
        <dbReference type="ChEBI" id="CHEBI:57540"/>
    </ligand>
</feature>
<keyword evidence="5 8" id="KW-0520">NAD</keyword>
<feature type="binding site" evidence="5 10">
    <location>
        <position position="411"/>
    </location>
    <ligand>
        <name>Zn(2+)</name>
        <dbReference type="ChEBI" id="CHEBI:29105"/>
    </ligand>
</feature>
<evidence type="ECO:0000256" key="2">
    <source>
        <dbReference type="ARBA" id="ARBA00022723"/>
    </source>
</evidence>
<dbReference type="GO" id="GO:0004399">
    <property type="term" value="F:histidinol dehydrogenase activity"/>
    <property type="evidence" value="ECO:0007669"/>
    <property type="project" value="UniProtKB-UniRule"/>
</dbReference>
<dbReference type="PRINTS" id="PR00083">
    <property type="entry name" value="HOLDHDRGNASE"/>
</dbReference>
<comment type="function">
    <text evidence="5">Catalyzes the sequential NAD-dependent oxidations of L-histidinol to L-histidinaldehyde and then to L-histidine.</text>
</comment>
<dbReference type="NCBIfam" id="TIGR00069">
    <property type="entry name" value="hisD"/>
    <property type="match status" value="1"/>
</dbReference>
<feature type="binding site" evidence="5 10">
    <location>
        <position position="352"/>
    </location>
    <ligand>
        <name>Zn(2+)</name>
        <dbReference type="ChEBI" id="CHEBI:29105"/>
    </ligand>
</feature>
<evidence type="ECO:0000256" key="5">
    <source>
        <dbReference type="HAMAP-Rule" id="MF_01024"/>
    </source>
</evidence>
<keyword evidence="5" id="KW-0368">Histidine biosynthesis</keyword>
<dbReference type="RefSeq" id="WP_156684438.1">
    <property type="nucleotide sequence ID" value="NZ_CACRUA010000009.1"/>
</dbReference>
<evidence type="ECO:0000256" key="9">
    <source>
        <dbReference type="PIRSR" id="PIRSR000099-3"/>
    </source>
</evidence>
<keyword evidence="3 5" id="KW-0862">Zinc</keyword>
<protein>
    <recommendedName>
        <fullName evidence="5">Histidinol dehydrogenase</fullName>
        <shortName evidence="5">HDH</shortName>
        <ecNumber evidence="5">1.1.1.23</ecNumber>
    </recommendedName>
</protein>
<dbReference type="GO" id="GO:0005737">
    <property type="term" value="C:cytoplasm"/>
    <property type="evidence" value="ECO:0007669"/>
    <property type="project" value="TreeGrafter"/>
</dbReference>
<dbReference type="InterPro" id="IPR016161">
    <property type="entry name" value="Ald_DH/histidinol_DH"/>
</dbReference>
<dbReference type="InterPro" id="IPR012131">
    <property type="entry name" value="Hstdl_DH"/>
</dbReference>
<dbReference type="PANTHER" id="PTHR21256:SF2">
    <property type="entry name" value="HISTIDINE BIOSYNTHESIS TRIFUNCTIONAL PROTEIN"/>
    <property type="match status" value="1"/>
</dbReference>
<dbReference type="FunFam" id="3.40.50.1980:FF:000026">
    <property type="entry name" value="Histidinol dehydrogenase"/>
    <property type="match status" value="1"/>
</dbReference>
<feature type="binding site" evidence="5 8">
    <location>
        <position position="182"/>
    </location>
    <ligand>
        <name>NAD(+)</name>
        <dbReference type="ChEBI" id="CHEBI:57540"/>
    </ligand>
</feature>
<dbReference type="FunFam" id="3.40.50.1980:FF:000001">
    <property type="entry name" value="Histidinol dehydrogenase"/>
    <property type="match status" value="1"/>
</dbReference>
<proteinExistence type="inferred from homology"/>
<keyword evidence="5" id="KW-0028">Amino-acid biosynthesis</keyword>
<dbReference type="EMBL" id="CACRUA010000009">
    <property type="protein sequence ID" value="VYT96022.1"/>
    <property type="molecule type" value="Genomic_DNA"/>
</dbReference>
<feature type="binding site" evidence="5 9">
    <location>
        <position position="253"/>
    </location>
    <ligand>
        <name>substrate</name>
    </ligand>
</feature>
<feature type="binding site" evidence="5 8">
    <location>
        <position position="119"/>
    </location>
    <ligand>
        <name>NAD(+)</name>
        <dbReference type="ChEBI" id="CHEBI:57540"/>
    </ligand>
</feature>
<dbReference type="InterPro" id="IPR022695">
    <property type="entry name" value="Histidinol_DH_monofunct"/>
</dbReference>
<keyword evidence="2 5" id="KW-0479">Metal-binding</keyword>
<dbReference type="CDD" id="cd06572">
    <property type="entry name" value="Histidinol_dh"/>
    <property type="match status" value="1"/>
</dbReference>
<comment type="cofactor">
    <cofactor evidence="5 10">
        <name>Zn(2+)</name>
        <dbReference type="ChEBI" id="CHEBI:29105"/>
    </cofactor>
    <text evidence="5 10">Binds 1 zinc ion per subunit.</text>
</comment>
<feature type="active site" description="Proton acceptor" evidence="5 7">
    <location>
        <position position="318"/>
    </location>
</feature>
<dbReference type="GO" id="GO:0000105">
    <property type="term" value="P:L-histidine biosynthetic process"/>
    <property type="evidence" value="ECO:0007669"/>
    <property type="project" value="UniProtKB-UniRule"/>
</dbReference>
<dbReference type="Gene3D" id="3.40.50.1980">
    <property type="entry name" value="Nitrogenase molybdenum iron protein domain"/>
    <property type="match status" value="2"/>
</dbReference>
<dbReference type="GO" id="GO:0008270">
    <property type="term" value="F:zinc ion binding"/>
    <property type="evidence" value="ECO:0007669"/>
    <property type="project" value="UniProtKB-UniRule"/>
</dbReference>
<evidence type="ECO:0000256" key="7">
    <source>
        <dbReference type="PIRSR" id="PIRSR000099-1"/>
    </source>
</evidence>
<comment type="similarity">
    <text evidence="1 5 6 11">Belongs to the histidinol dehydrogenase family.</text>
</comment>
<evidence type="ECO:0000256" key="1">
    <source>
        <dbReference type="ARBA" id="ARBA00010178"/>
    </source>
</evidence>
<organism evidence="12">
    <name type="scientific">Clostridium symbiosum</name>
    <name type="common">Bacteroides symbiosus</name>
    <dbReference type="NCBI Taxonomy" id="1512"/>
    <lineage>
        <taxon>Bacteria</taxon>
        <taxon>Bacillati</taxon>
        <taxon>Bacillota</taxon>
        <taxon>Clostridia</taxon>
        <taxon>Lachnospirales</taxon>
        <taxon>Lachnospiraceae</taxon>
        <taxon>Otoolea</taxon>
    </lineage>
</organism>
<dbReference type="EC" id="1.1.1.23" evidence="5"/>
<evidence type="ECO:0000313" key="12">
    <source>
        <dbReference type="EMBL" id="VYT96022.1"/>
    </source>
</evidence>
<comment type="catalytic activity">
    <reaction evidence="5">
        <text>L-histidinol + 2 NAD(+) + H2O = L-histidine + 2 NADH + 3 H(+)</text>
        <dbReference type="Rhea" id="RHEA:20641"/>
        <dbReference type="ChEBI" id="CHEBI:15377"/>
        <dbReference type="ChEBI" id="CHEBI:15378"/>
        <dbReference type="ChEBI" id="CHEBI:57540"/>
        <dbReference type="ChEBI" id="CHEBI:57595"/>
        <dbReference type="ChEBI" id="CHEBI:57699"/>
        <dbReference type="ChEBI" id="CHEBI:57945"/>
        <dbReference type="EC" id="1.1.1.23"/>
    </reaction>
</comment>
<evidence type="ECO:0000256" key="8">
    <source>
        <dbReference type="PIRSR" id="PIRSR000099-2"/>
    </source>
</evidence>
<feature type="binding site" evidence="5 9">
    <location>
        <position position="406"/>
    </location>
    <ligand>
        <name>substrate</name>
    </ligand>
</feature>
<dbReference type="PIRSF" id="PIRSF000099">
    <property type="entry name" value="Histidinol_dh"/>
    <property type="match status" value="1"/>
</dbReference>
<dbReference type="HAMAP" id="MF_01024">
    <property type="entry name" value="HisD"/>
    <property type="match status" value="1"/>
</dbReference>
<dbReference type="UniPathway" id="UPA00031">
    <property type="reaction ID" value="UER00014"/>
</dbReference>
<feature type="binding site" evidence="5 9">
    <location>
        <position position="228"/>
    </location>
    <ligand>
        <name>substrate</name>
    </ligand>
</feature>
<evidence type="ECO:0000256" key="10">
    <source>
        <dbReference type="PIRSR" id="PIRSR000099-4"/>
    </source>
</evidence>
<dbReference type="Pfam" id="PF00815">
    <property type="entry name" value="Histidinol_dh"/>
    <property type="match status" value="1"/>
</dbReference>
<feature type="binding site" evidence="5 9">
    <location>
        <position position="250"/>
    </location>
    <ligand>
        <name>substrate</name>
    </ligand>
</feature>
<dbReference type="GO" id="GO:0051287">
    <property type="term" value="F:NAD binding"/>
    <property type="evidence" value="ECO:0007669"/>
    <property type="project" value="InterPro"/>
</dbReference>
<evidence type="ECO:0000256" key="4">
    <source>
        <dbReference type="ARBA" id="ARBA00023002"/>
    </source>
</evidence>
<reference evidence="12" key="1">
    <citation type="submission" date="2019-11" db="EMBL/GenBank/DDBJ databases">
        <authorList>
            <person name="Feng L."/>
        </authorList>
    </citation>
    <scope>NUCLEOTIDE SEQUENCE</scope>
    <source>
        <strain evidence="12">CsymbiosumLFYP84</strain>
    </source>
</reference>
<dbReference type="SUPFAM" id="SSF53720">
    <property type="entry name" value="ALDH-like"/>
    <property type="match status" value="1"/>
</dbReference>
<accession>A0A6N3B7K7</accession>
<dbReference type="PANTHER" id="PTHR21256">
    <property type="entry name" value="HISTIDINOL DEHYDROGENASE HDH"/>
    <property type="match status" value="1"/>
</dbReference>
<dbReference type="AlphaFoldDB" id="A0A6N3B7K7"/>
<keyword evidence="4 5" id="KW-0560">Oxidoreductase</keyword>